<dbReference type="AlphaFoldDB" id="A0A0B2UK27"/>
<keyword evidence="4" id="KW-1185">Reference proteome</keyword>
<evidence type="ECO:0000313" key="3">
    <source>
        <dbReference type="EMBL" id="KHN69402.1"/>
    </source>
</evidence>
<dbReference type="OrthoDB" id="2191041at2759"/>
<sequence length="644" mass="74123">MSFLIFMFMLFVYSESLGIRYDDIISKWVTYERRRMADKTFDPVQAMFVIEDGMPCTALVMGRNAISSAVEMFEDGFEGIPSGGNIENASEGRYRVKGYETEIDVKGMNYLCLKTGIDAFRHVKLESVDKVGIAYRTYFGAEQAMELGESLADVVDMEEVYVVPEALCGLVSKVGHIDGEAEFLCLVISMSGSKGMLSLYDVEIRERKRKFKNRAHVECPMVSDRTIQRMIYEEIEAELRRDIQSKEDVSDEKKDVTFYPRTGEGQLYDLKVDMKPVYKEVSKGLRYKEIVENIKIIEGVPIVDEEENVRYVVEAPVFNTGNIQKMIMKAVEEDRKKIENTVEKVYAMIDAERKDGKQISVIMRSEFSENPVFDEVFKMFGKREHVKAEDIEQGAARVLRSQCEVEDEKYLRVLRKESQGKRYLDEVKLRKDVDAIRAEVENDGIEKMFGGAEINEEDKFFMRIGEMNSCEELERVRSRWNELKRMESERQRELVSRISNLESLRKAIQEGKKKQKEVSEPWKEQIRGYVEKADLAYKQMSKDMKSRSVDIEDAELELVVKVKMATGEYDEKIRKEKEAKEAQQKSAKEVKEGDVRDNIDEEKGTTSGDDERNKDEHGVGENKSDGGSNCSGKEGVSDEEKQEL</sequence>
<evidence type="ECO:0000313" key="4">
    <source>
        <dbReference type="Proteomes" id="UP000031056"/>
    </source>
</evidence>
<feature type="compositionally biased region" description="Basic and acidic residues" evidence="1">
    <location>
        <begin position="635"/>
        <end position="644"/>
    </location>
</feature>
<dbReference type="RefSeq" id="XP_014563444.1">
    <property type="nucleotide sequence ID" value="XM_014707958.1"/>
</dbReference>
<feature type="compositionally biased region" description="Basic and acidic residues" evidence="1">
    <location>
        <begin position="571"/>
        <end position="624"/>
    </location>
</feature>
<dbReference type="InParanoid" id="A0A0B2UK27"/>
<dbReference type="Proteomes" id="UP000031056">
    <property type="component" value="Unassembled WGS sequence"/>
</dbReference>
<dbReference type="EMBL" id="JOKQ01000008">
    <property type="protein sequence ID" value="KHN69402.1"/>
    <property type="molecule type" value="Genomic_DNA"/>
</dbReference>
<dbReference type="VEuPathDB" id="MicrosporidiaDB:M896_081380"/>
<reference evidence="3 4" key="1">
    <citation type="journal article" date="2014" name="MBio">
        <title>The Ordospora colligata genome; evolution of extreme reduction in microsporidia and host-to-parasite horizontal gene transfer.</title>
        <authorList>
            <person name="Pombert J.-F."/>
            <person name="Haag K.L."/>
            <person name="Beidas S."/>
            <person name="Ebert D."/>
            <person name="Keeling P.J."/>
        </authorList>
    </citation>
    <scope>NUCLEOTIDE SEQUENCE [LARGE SCALE GENOMIC DNA]</scope>
    <source>
        <strain evidence="3 4">OC4</strain>
    </source>
</reference>
<evidence type="ECO:0000256" key="1">
    <source>
        <dbReference type="SAM" id="MobiDB-lite"/>
    </source>
</evidence>
<name>A0A0B2UK27_9MICR</name>
<feature type="region of interest" description="Disordered" evidence="1">
    <location>
        <begin position="571"/>
        <end position="644"/>
    </location>
</feature>
<dbReference type="HOGENOM" id="CLU_440771_0_0_1"/>
<keyword evidence="2" id="KW-0732">Signal</keyword>
<dbReference type="GeneID" id="26262178"/>
<feature type="signal peptide" evidence="2">
    <location>
        <begin position="1"/>
        <end position="18"/>
    </location>
</feature>
<feature type="chain" id="PRO_5002079027" evidence="2">
    <location>
        <begin position="19"/>
        <end position="644"/>
    </location>
</feature>
<evidence type="ECO:0000256" key="2">
    <source>
        <dbReference type="SAM" id="SignalP"/>
    </source>
</evidence>
<proteinExistence type="predicted"/>
<comment type="caution">
    <text evidence="3">The sequence shown here is derived from an EMBL/GenBank/DDBJ whole genome shotgun (WGS) entry which is preliminary data.</text>
</comment>
<accession>A0A0B2UK27</accession>
<protein>
    <submittedName>
        <fullName evidence="3">Uncharacterized protein</fullName>
    </submittedName>
</protein>
<gene>
    <name evidence="3" type="ORF">M896_081380</name>
</gene>
<organism evidence="3 4">
    <name type="scientific">Ordospora colligata OC4</name>
    <dbReference type="NCBI Taxonomy" id="1354746"/>
    <lineage>
        <taxon>Eukaryota</taxon>
        <taxon>Fungi</taxon>
        <taxon>Fungi incertae sedis</taxon>
        <taxon>Microsporidia</taxon>
        <taxon>Ordosporidae</taxon>
        <taxon>Ordospora</taxon>
    </lineage>
</organism>